<proteinExistence type="predicted"/>
<feature type="transmembrane region" description="Helical" evidence="1">
    <location>
        <begin position="187"/>
        <end position="209"/>
    </location>
</feature>
<feature type="transmembrane region" description="Helical" evidence="1">
    <location>
        <begin position="142"/>
        <end position="158"/>
    </location>
</feature>
<dbReference type="Proteomes" id="UP000195139">
    <property type="component" value="Unassembled WGS sequence"/>
</dbReference>
<organism evidence="3">
    <name type="scientific">Candidatus Enterococcus mansonii</name>
    <dbReference type="NCBI Taxonomy" id="1834181"/>
    <lineage>
        <taxon>Bacteria</taxon>
        <taxon>Bacillati</taxon>
        <taxon>Bacillota</taxon>
        <taxon>Bacilli</taxon>
        <taxon>Lactobacillales</taxon>
        <taxon>Enterococcaceae</taxon>
        <taxon>Enterococcus</taxon>
    </lineage>
</organism>
<keyword evidence="1" id="KW-0472">Membrane</keyword>
<evidence type="ECO:0000313" key="2">
    <source>
        <dbReference type="EMBL" id="MEI5995203.1"/>
    </source>
</evidence>
<dbReference type="EMBL" id="NGLE01000001">
    <property type="protein sequence ID" value="OTO10007.1"/>
    <property type="molecule type" value="Genomic_DNA"/>
</dbReference>
<comment type="caution">
    <text evidence="3">The sequence shown here is derived from an EMBL/GenBank/DDBJ whole genome shotgun (WGS) entry which is preliminary data.</text>
</comment>
<feature type="transmembrane region" description="Helical" evidence="1">
    <location>
        <begin position="221"/>
        <end position="243"/>
    </location>
</feature>
<dbReference type="Pfam" id="PF05857">
    <property type="entry name" value="TraX"/>
    <property type="match status" value="1"/>
</dbReference>
<sequence length="249" mass="28522">MNTRNYVSGSQLKWLAIVAMLLDHSAKIIYFQTPATSAVPYVTEPNEILLFIQSIFPLFITIGRLAFPIFCFLLVEGFLHTSNTIKYGFRLAIFALISEIPYDLAFSQKLFDFEQQNVFFTLFIGLLVIMGLEKLTIFSVKNLLLAIMMISFGILFAESLHTDYGGWVGVLLIVALYLLRHFPISKCLVGALIVLQNSFFGPVAFVPIYFYNGKRGRQWKYFFYCFYPLHLLILVAIQNYLVVPYLNLA</sequence>
<feature type="transmembrane region" description="Helical" evidence="1">
    <location>
        <begin position="118"/>
        <end position="135"/>
    </location>
</feature>
<keyword evidence="4" id="KW-1185">Reference proteome</keyword>
<protein>
    <recommendedName>
        <fullName evidence="5">Conjugal transfer protein TraX</fullName>
    </recommendedName>
</protein>
<keyword evidence="1" id="KW-1133">Transmembrane helix</keyword>
<dbReference type="OrthoDB" id="9781069at2"/>
<gene>
    <name evidence="3" type="ORF">A5880_000690</name>
    <name evidence="2" type="ORF">A5880_002793</name>
</gene>
<dbReference type="EMBL" id="NGLE02000001">
    <property type="protein sequence ID" value="MEI5995203.1"/>
    <property type="molecule type" value="Genomic_DNA"/>
</dbReference>
<reference evidence="2 4" key="2">
    <citation type="submission" date="2018-07" db="EMBL/GenBank/DDBJ databases">
        <title>The Genome Sequence of Enterococcus sp. DIV0659b.</title>
        <authorList>
            <consortium name="The Broad Institute Genomics Platform"/>
            <consortium name="The Broad Institute Genomic Center for Infectious Diseases"/>
            <person name="Earl A."/>
            <person name="Manson A."/>
            <person name="Schwartman J."/>
            <person name="Gilmore M."/>
            <person name="Abouelleil A."/>
            <person name="Cao P."/>
            <person name="Chapman S."/>
            <person name="Cusick C."/>
            <person name="Shea T."/>
            <person name="Young S."/>
            <person name="Neafsey D."/>
            <person name="Nusbaum C."/>
            <person name="Birren B."/>
        </authorList>
    </citation>
    <scope>NUCLEOTIDE SEQUENCE [LARGE SCALE GENOMIC DNA]</scope>
    <source>
        <strain evidence="2 4">4G2_DIV0659</strain>
    </source>
</reference>
<feature type="transmembrane region" description="Helical" evidence="1">
    <location>
        <begin position="87"/>
        <end position="106"/>
    </location>
</feature>
<dbReference type="AlphaFoldDB" id="A0A242CIE3"/>
<evidence type="ECO:0000313" key="3">
    <source>
        <dbReference type="EMBL" id="OTO10007.1"/>
    </source>
</evidence>
<accession>A0A242CIE3</accession>
<evidence type="ECO:0000256" key="1">
    <source>
        <dbReference type="SAM" id="Phobius"/>
    </source>
</evidence>
<name>A0A242CIE3_9ENTE</name>
<evidence type="ECO:0008006" key="5">
    <source>
        <dbReference type="Google" id="ProtNLM"/>
    </source>
</evidence>
<reference evidence="3" key="1">
    <citation type="submission" date="2017-05" db="EMBL/GenBank/DDBJ databases">
        <title>The Genome Sequence of Enterococcus sp. 4G2_DIV0659.</title>
        <authorList>
            <consortium name="The Broad Institute Genomics Platform"/>
            <consortium name="The Broad Institute Genomic Center for Infectious Diseases"/>
            <person name="Earl A."/>
            <person name="Manson A."/>
            <person name="Schwartman J."/>
            <person name="Gilmore M."/>
            <person name="Abouelleil A."/>
            <person name="Cao P."/>
            <person name="Chapman S."/>
            <person name="Cusick C."/>
            <person name="Shea T."/>
            <person name="Young S."/>
            <person name="Neafsey D."/>
            <person name="Nusbaum C."/>
            <person name="Birren B."/>
        </authorList>
    </citation>
    <scope>NUCLEOTIDE SEQUENCE [LARGE SCALE GENOMIC DNA]</scope>
    <source>
        <strain evidence="3">4G2_DIV0659</strain>
    </source>
</reference>
<keyword evidence="1" id="KW-0812">Transmembrane</keyword>
<dbReference type="InterPro" id="IPR008875">
    <property type="entry name" value="TraX"/>
</dbReference>
<feature type="transmembrane region" description="Helical" evidence="1">
    <location>
        <begin position="50"/>
        <end position="75"/>
    </location>
</feature>
<feature type="transmembrane region" description="Helical" evidence="1">
    <location>
        <begin position="164"/>
        <end position="180"/>
    </location>
</feature>
<evidence type="ECO:0000313" key="4">
    <source>
        <dbReference type="Proteomes" id="UP000195139"/>
    </source>
</evidence>
<dbReference type="RefSeq" id="WP_086329614.1">
    <property type="nucleotide sequence ID" value="NZ_NGLE02000001.1"/>
</dbReference>